<evidence type="ECO:0000259" key="2">
    <source>
        <dbReference type="Pfam" id="PF00441"/>
    </source>
</evidence>
<evidence type="ECO:0000313" key="5">
    <source>
        <dbReference type="Proteomes" id="UP000018896"/>
    </source>
</evidence>
<keyword evidence="5" id="KW-1185">Reference proteome</keyword>
<proteinExistence type="predicted"/>
<evidence type="ECO:0000256" key="1">
    <source>
        <dbReference type="ARBA" id="ARBA00022630"/>
    </source>
</evidence>
<dbReference type="PANTHER" id="PTHR43884:SF12">
    <property type="entry name" value="ISOVALERYL-COA DEHYDROGENASE, MITOCHONDRIAL-RELATED"/>
    <property type="match status" value="1"/>
</dbReference>
<organism evidence="4 5">
    <name type="scientific">Halalkalibacter akibai (strain ATCC 43226 / DSM 21942 / CIP 109018 / JCM 9157 / 1139)</name>
    <name type="common">Bacillus akibai</name>
    <dbReference type="NCBI Taxonomy" id="1236973"/>
    <lineage>
        <taxon>Bacteria</taxon>
        <taxon>Bacillati</taxon>
        <taxon>Bacillota</taxon>
        <taxon>Bacilli</taxon>
        <taxon>Bacillales</taxon>
        <taxon>Bacillaceae</taxon>
        <taxon>Halalkalibacter</taxon>
    </lineage>
</organism>
<protein>
    <submittedName>
        <fullName evidence="4">Butyryl-CoA dehydrogenase</fullName>
    </submittedName>
</protein>
<sequence length="243" mass="27217">MMEYALECAICKVYGSETLDFVVDESLQLHGGAGFIKEYPIEQAYRDSRINRIFEGTNEINRLLIPGTFLKKGAKGELPIQKAIAEAVAKLQANPTEVKEYSHLEKEQEALEWIRNMYLALSGLAFKEYGMDLEQEQEVLMKLADIAIELFAAESAVLRAVKTNELGEEAIPNLLATTVVEKSLSIVKMRIDLLLSSFDSSTEVDGLRQLLALYSQKLVFSNRTTRLRLIAQAVNESGQYICS</sequence>
<dbReference type="PANTHER" id="PTHR43884">
    <property type="entry name" value="ACYL-COA DEHYDROGENASE"/>
    <property type="match status" value="1"/>
</dbReference>
<keyword evidence="1" id="KW-0285">Flavoprotein</keyword>
<evidence type="ECO:0000313" key="4">
    <source>
        <dbReference type="EMBL" id="GAE33381.1"/>
    </source>
</evidence>
<feature type="domain" description="Acyl-CoA dehydrogenase/oxidase C-terminal" evidence="2">
    <location>
        <begin position="7"/>
        <end position="65"/>
    </location>
</feature>
<dbReference type="EMBL" id="BAUV01000002">
    <property type="protein sequence ID" value="GAE33381.1"/>
    <property type="molecule type" value="Genomic_DNA"/>
</dbReference>
<comment type="caution">
    <text evidence="4">The sequence shown here is derived from an EMBL/GenBank/DDBJ whole genome shotgun (WGS) entry which is preliminary data.</text>
</comment>
<dbReference type="GO" id="GO:0003995">
    <property type="term" value="F:acyl-CoA dehydrogenase activity"/>
    <property type="evidence" value="ECO:0007669"/>
    <property type="project" value="TreeGrafter"/>
</dbReference>
<dbReference type="eggNOG" id="COG1960">
    <property type="taxonomic scope" value="Bacteria"/>
</dbReference>
<dbReference type="Proteomes" id="UP000018896">
    <property type="component" value="Unassembled WGS sequence"/>
</dbReference>
<dbReference type="Pfam" id="PF00441">
    <property type="entry name" value="Acyl-CoA_dh_1"/>
    <property type="match status" value="1"/>
</dbReference>
<dbReference type="InterPro" id="IPR009075">
    <property type="entry name" value="AcylCo_DH/oxidase_C"/>
</dbReference>
<feature type="domain" description="Acyl-CoA dehydrogenase-like C-terminal" evidence="3">
    <location>
        <begin position="115"/>
        <end position="193"/>
    </location>
</feature>
<dbReference type="Pfam" id="PF21263">
    <property type="entry name" value="Acyl-CoA-dh_C"/>
    <property type="match status" value="1"/>
</dbReference>
<name>W4QMR2_HALA3</name>
<dbReference type="AlphaFoldDB" id="W4QMR2"/>
<dbReference type="Gene3D" id="1.20.140.10">
    <property type="entry name" value="Butyryl-CoA Dehydrogenase, subunit A, domain 3"/>
    <property type="match status" value="2"/>
</dbReference>
<reference evidence="4 5" key="1">
    <citation type="journal article" date="2014" name="Genome Announc.">
        <title>Draft Genome Sequences of Three Alkaliphilic Bacillus Strains, Bacillus wakoensis JCM 9140T, Bacillus akibai JCM 9157T, and Bacillus hemicellulosilyticus JCM 9152T.</title>
        <authorList>
            <person name="Yuki M."/>
            <person name="Oshima K."/>
            <person name="Suda W."/>
            <person name="Oshida Y."/>
            <person name="Kitamura K."/>
            <person name="Iida T."/>
            <person name="Hattori M."/>
            <person name="Ohkuma M."/>
        </authorList>
    </citation>
    <scope>NUCLEOTIDE SEQUENCE [LARGE SCALE GENOMIC DNA]</scope>
    <source>
        <strain evidence="4 5">JCM 9157</strain>
    </source>
</reference>
<evidence type="ECO:0000259" key="3">
    <source>
        <dbReference type="Pfam" id="PF21263"/>
    </source>
</evidence>
<dbReference type="SUPFAM" id="SSF47203">
    <property type="entry name" value="Acyl-CoA dehydrogenase C-terminal domain-like"/>
    <property type="match status" value="1"/>
</dbReference>
<gene>
    <name evidence="4" type="ORF">JCM9157_379</name>
</gene>
<dbReference type="STRING" id="1236973.JCM9157_379"/>
<dbReference type="InterPro" id="IPR049426">
    <property type="entry name" value="Acyl-CoA-dh-like_C"/>
</dbReference>
<dbReference type="InterPro" id="IPR036250">
    <property type="entry name" value="AcylCo_DH-like_C"/>
</dbReference>
<accession>W4QMR2</accession>